<evidence type="ECO:0000256" key="3">
    <source>
        <dbReference type="SAM" id="MobiDB-lite"/>
    </source>
</evidence>
<dbReference type="SUPFAM" id="SSF48498">
    <property type="entry name" value="Tetracyclin repressor-like, C-terminal domain"/>
    <property type="match status" value="1"/>
</dbReference>
<keyword evidence="1 2" id="KW-0238">DNA-binding</keyword>
<evidence type="ECO:0000313" key="5">
    <source>
        <dbReference type="EMBL" id="EHO62137.1"/>
    </source>
</evidence>
<dbReference type="EMBL" id="ADLT01000065">
    <property type="protein sequence ID" value="EHO62137.1"/>
    <property type="molecule type" value="Genomic_DNA"/>
</dbReference>
<dbReference type="eggNOG" id="COG1309">
    <property type="taxonomic scope" value="Bacteria"/>
</dbReference>
<gene>
    <name evidence="5" type="ORF">HMPREF9453_01855</name>
</gene>
<feature type="region of interest" description="Disordered" evidence="3">
    <location>
        <begin position="181"/>
        <end position="200"/>
    </location>
</feature>
<dbReference type="InterPro" id="IPR036271">
    <property type="entry name" value="Tet_transcr_reg_TetR-rel_C_sf"/>
</dbReference>
<accession>H1D2L7</accession>
<comment type="caution">
    <text evidence="5">The sequence shown here is derived from an EMBL/GenBank/DDBJ whole genome shotgun (WGS) entry which is preliminary data.</text>
</comment>
<dbReference type="Proteomes" id="UP000003277">
    <property type="component" value="Unassembled WGS sequence"/>
</dbReference>
<dbReference type="OrthoDB" id="9812134at2"/>
<organism evidence="5 6">
    <name type="scientific">Dialister succinatiphilus YIT 11850</name>
    <dbReference type="NCBI Taxonomy" id="742743"/>
    <lineage>
        <taxon>Bacteria</taxon>
        <taxon>Bacillati</taxon>
        <taxon>Bacillota</taxon>
        <taxon>Negativicutes</taxon>
        <taxon>Veillonellales</taxon>
        <taxon>Veillonellaceae</taxon>
        <taxon>Dialister</taxon>
    </lineage>
</organism>
<sequence length="200" mass="23394">MKDRLVQATLEEMKSRSLKFTMDDLARKLHVSKSSIYKMVESKEDLVRLVMHWAMERFDRKAETLLHGEGPVNRRLMAFCGLFFDTFWYLPDAVNEDLESRYEDIWKEWESYRESKFDDMVALLKEGVDKGEYRKVNLPVVRQCVFYAAQGLTDPAFLREMNMTGKDVLEILEDIMLKGLEKQEHGQSPAAPAKEGEKSR</sequence>
<dbReference type="AlphaFoldDB" id="H1D2L7"/>
<dbReference type="PATRIC" id="fig|742743.3.peg.1886"/>
<dbReference type="InterPro" id="IPR001647">
    <property type="entry name" value="HTH_TetR"/>
</dbReference>
<dbReference type="HOGENOM" id="CLU_069356_30_3_9"/>
<evidence type="ECO:0000256" key="2">
    <source>
        <dbReference type="PROSITE-ProRule" id="PRU00335"/>
    </source>
</evidence>
<feature type="domain" description="HTH tetR-type" evidence="4">
    <location>
        <begin position="1"/>
        <end position="58"/>
    </location>
</feature>
<evidence type="ECO:0000256" key="1">
    <source>
        <dbReference type="ARBA" id="ARBA00023125"/>
    </source>
</evidence>
<dbReference type="Gene3D" id="1.10.357.10">
    <property type="entry name" value="Tetracycline Repressor, domain 2"/>
    <property type="match status" value="1"/>
</dbReference>
<dbReference type="InterPro" id="IPR009057">
    <property type="entry name" value="Homeodomain-like_sf"/>
</dbReference>
<dbReference type="Gene3D" id="1.10.10.60">
    <property type="entry name" value="Homeodomain-like"/>
    <property type="match status" value="1"/>
</dbReference>
<dbReference type="STRING" id="742743.HMPREF9453_01855"/>
<feature type="DNA-binding region" description="H-T-H motif" evidence="2">
    <location>
        <begin position="21"/>
        <end position="40"/>
    </location>
</feature>
<evidence type="ECO:0000313" key="6">
    <source>
        <dbReference type="Proteomes" id="UP000003277"/>
    </source>
</evidence>
<name>H1D2L7_9FIRM</name>
<dbReference type="RefSeq" id="WP_008860349.1">
    <property type="nucleotide sequence ID" value="NZ_JH591189.1"/>
</dbReference>
<evidence type="ECO:0000259" key="4">
    <source>
        <dbReference type="PROSITE" id="PS50977"/>
    </source>
</evidence>
<proteinExistence type="predicted"/>
<protein>
    <recommendedName>
        <fullName evidence="4">HTH tetR-type domain-containing protein</fullName>
    </recommendedName>
</protein>
<dbReference type="SUPFAM" id="SSF46689">
    <property type="entry name" value="Homeodomain-like"/>
    <property type="match status" value="1"/>
</dbReference>
<dbReference type="PROSITE" id="PS50977">
    <property type="entry name" value="HTH_TETR_2"/>
    <property type="match status" value="1"/>
</dbReference>
<dbReference type="GO" id="GO:0003677">
    <property type="term" value="F:DNA binding"/>
    <property type="evidence" value="ECO:0007669"/>
    <property type="project" value="UniProtKB-UniRule"/>
</dbReference>
<keyword evidence="6" id="KW-1185">Reference proteome</keyword>
<dbReference type="Pfam" id="PF00440">
    <property type="entry name" value="TetR_N"/>
    <property type="match status" value="1"/>
</dbReference>
<reference evidence="5 6" key="1">
    <citation type="submission" date="2011-11" db="EMBL/GenBank/DDBJ databases">
        <title>The Genome Sequence of Dialister succinatiphilus YIT 11850.</title>
        <authorList>
            <consortium name="The Broad Institute Genome Sequencing Platform"/>
            <person name="Earl A."/>
            <person name="Ward D."/>
            <person name="Feldgarden M."/>
            <person name="Gevers D."/>
            <person name="Morotomi M."/>
            <person name="Young S.K."/>
            <person name="Zeng Q."/>
            <person name="Gargeya S."/>
            <person name="Fitzgerald M."/>
            <person name="Haas B."/>
            <person name="Abouelleil A."/>
            <person name="Alvarado L."/>
            <person name="Arachchi H.M."/>
            <person name="Berlin A."/>
            <person name="Brown A."/>
            <person name="Chapman S.B."/>
            <person name="Dunbar C."/>
            <person name="Gearin G."/>
            <person name="Goldberg J."/>
            <person name="Griggs A."/>
            <person name="Gujja S."/>
            <person name="Heiman D."/>
            <person name="Howarth C."/>
            <person name="Lui A."/>
            <person name="MacDonald P.J.P."/>
            <person name="Montmayeur A."/>
            <person name="Murphy C."/>
            <person name="Neiman D."/>
            <person name="Pearson M."/>
            <person name="Priest M."/>
            <person name="Roberts A."/>
            <person name="Saif S."/>
            <person name="Shea T."/>
            <person name="Sisk P."/>
            <person name="Stolte C."/>
            <person name="Sykes S."/>
            <person name="Wortman J."/>
            <person name="Nusbaum C."/>
            <person name="Birren B."/>
        </authorList>
    </citation>
    <scope>NUCLEOTIDE SEQUENCE [LARGE SCALE GENOMIC DNA]</scope>
    <source>
        <strain evidence="5 6">YIT 11850</strain>
    </source>
</reference>